<dbReference type="AlphaFoldDB" id="A0A3E0L6D3"/>
<evidence type="ECO:0000256" key="2">
    <source>
        <dbReference type="ARBA" id="ARBA00023315"/>
    </source>
</evidence>
<evidence type="ECO:0000313" key="4">
    <source>
        <dbReference type="EMBL" id="REJ42682.1"/>
    </source>
</evidence>
<accession>A0A3E0L6D3</accession>
<protein>
    <submittedName>
        <fullName evidence="4">StlD/DarB family beta-ketosynthase</fullName>
    </submittedName>
</protein>
<sequence>MSSAYINGIGVFFPNQPVTNDDIENVLGMVNGKPSRSKKRILNSNGIITRYYAIDPVTGKQTHNNAQITAEAIQNLTAKVNFSLEELDCLVCGTSGADQLFPHHGLMVHGELGFPPCEVASTAGVCCAGVSAFKYGYMNVLSGLTKNAITTGSELVSNALRSVYFQPEIDSKVDALSKNPTLSFEKDFIRWMLSDAAGAVLIENAPRPDGLSLKIDWIDYISYANELGACMYMGAKKLEDDSLKGWREVENPDEVYQESYFAVQQDVKLLGENIIPYGGKGLSRVRAKRNLDSNKINWFLPHYSSEFFREQTYEEIAKAGVPIPYKKWFTNLTTKGNTGSASIFVMLEELLYSGNLKKGETIFCLVPESSRFSYAYIHLTVV</sequence>
<dbReference type="GO" id="GO:0016746">
    <property type="term" value="F:acyltransferase activity"/>
    <property type="evidence" value="ECO:0007669"/>
    <property type="project" value="UniProtKB-KW"/>
</dbReference>
<comment type="caution">
    <text evidence="4">The sequence shown here is derived from an EMBL/GenBank/DDBJ whole genome shotgun (WGS) entry which is preliminary data.</text>
</comment>
<feature type="domain" description="Beta-ketoacyl-[acyl-carrier-protein] synthase III C-terminal" evidence="3">
    <location>
        <begin position="288"/>
        <end position="363"/>
    </location>
</feature>
<dbReference type="EMBL" id="QQWC01000002">
    <property type="protein sequence ID" value="REJ42682.1"/>
    <property type="molecule type" value="Genomic_DNA"/>
</dbReference>
<dbReference type="PANTHER" id="PTHR34069:SF2">
    <property type="entry name" value="BETA-KETOACYL-[ACYL-CARRIER-PROTEIN] SYNTHASE III"/>
    <property type="match status" value="1"/>
</dbReference>
<proteinExistence type="predicted"/>
<dbReference type="Pfam" id="PF08541">
    <property type="entry name" value="ACP_syn_III_C"/>
    <property type="match status" value="1"/>
</dbReference>
<organism evidence="4 5">
    <name type="scientific">Microcystis flos-aquae TF09</name>
    <dbReference type="NCBI Taxonomy" id="2060473"/>
    <lineage>
        <taxon>Bacteria</taxon>
        <taxon>Bacillati</taxon>
        <taxon>Cyanobacteriota</taxon>
        <taxon>Cyanophyceae</taxon>
        <taxon>Oscillatoriophycideae</taxon>
        <taxon>Chroococcales</taxon>
        <taxon>Microcystaceae</taxon>
        <taxon>Microcystis</taxon>
    </lineage>
</organism>
<dbReference type="Gene3D" id="3.40.47.10">
    <property type="match status" value="2"/>
</dbReference>
<name>A0A3E0L6D3_9CHRO</name>
<dbReference type="InterPro" id="IPR013747">
    <property type="entry name" value="ACP_syn_III_C"/>
</dbReference>
<dbReference type="InterPro" id="IPR016039">
    <property type="entry name" value="Thiolase-like"/>
</dbReference>
<dbReference type="GO" id="GO:0044550">
    <property type="term" value="P:secondary metabolite biosynthetic process"/>
    <property type="evidence" value="ECO:0007669"/>
    <property type="project" value="TreeGrafter"/>
</dbReference>
<dbReference type="PANTHER" id="PTHR34069">
    <property type="entry name" value="3-OXOACYL-[ACYL-CARRIER-PROTEIN] SYNTHASE 3"/>
    <property type="match status" value="1"/>
</dbReference>
<keyword evidence="1" id="KW-0808">Transferase</keyword>
<evidence type="ECO:0000256" key="1">
    <source>
        <dbReference type="ARBA" id="ARBA00022679"/>
    </source>
</evidence>
<reference evidence="4 5" key="1">
    <citation type="submission" date="2017-10" db="EMBL/GenBank/DDBJ databases">
        <title>A large-scale comparative metagenomic study reveals the eutrophication-driven functional interactions in six Microcystis-epibionts communities.</title>
        <authorList>
            <person name="Li Q."/>
            <person name="Lin F."/>
        </authorList>
    </citation>
    <scope>NUCLEOTIDE SEQUENCE [LARGE SCALE GENOMIC DNA]</scope>
    <source>
        <strain evidence="4">TF09</strain>
    </source>
</reference>
<evidence type="ECO:0000259" key="3">
    <source>
        <dbReference type="Pfam" id="PF08541"/>
    </source>
</evidence>
<dbReference type="NCBIfam" id="NF005293">
    <property type="entry name" value="PRK06816.1"/>
    <property type="match status" value="1"/>
</dbReference>
<dbReference type="CDD" id="cd00827">
    <property type="entry name" value="init_cond_enzymes"/>
    <property type="match status" value="1"/>
</dbReference>
<evidence type="ECO:0000313" key="5">
    <source>
        <dbReference type="Proteomes" id="UP000256873"/>
    </source>
</evidence>
<dbReference type="Proteomes" id="UP000256873">
    <property type="component" value="Unassembled WGS sequence"/>
</dbReference>
<dbReference type="SUPFAM" id="SSF53901">
    <property type="entry name" value="Thiolase-like"/>
    <property type="match status" value="2"/>
</dbReference>
<gene>
    <name evidence="4" type="ORF">DWQ54_07085</name>
</gene>
<keyword evidence="2" id="KW-0012">Acyltransferase</keyword>